<evidence type="ECO:0000256" key="3">
    <source>
        <dbReference type="ARBA" id="ARBA00022898"/>
    </source>
</evidence>
<dbReference type="Gene3D" id="3.90.1150.10">
    <property type="entry name" value="Aspartate Aminotransferase, domain 1"/>
    <property type="match status" value="1"/>
</dbReference>
<dbReference type="GeneID" id="31001373"/>
<dbReference type="PANTHER" id="PTHR11986:SF18">
    <property type="entry name" value="ORNITHINE AMINOTRANSFERASE, MITOCHONDRIAL"/>
    <property type="match status" value="1"/>
</dbReference>
<dbReference type="SUPFAM" id="SSF53383">
    <property type="entry name" value="PLP-dependent transferases"/>
    <property type="match status" value="1"/>
</dbReference>
<dbReference type="AlphaFoldDB" id="A0A1Q5Q9T5"/>
<comment type="cofactor">
    <cofactor evidence="1 5">
        <name>pyridoxal 5'-phosphate</name>
        <dbReference type="ChEBI" id="CHEBI:597326"/>
    </cofactor>
</comment>
<keyword evidence="7" id="KW-1185">Reference proteome</keyword>
<dbReference type="Gene3D" id="3.40.640.10">
    <property type="entry name" value="Type I PLP-dependent aspartate aminotransferase-like (Major domain)"/>
    <property type="match status" value="1"/>
</dbReference>
<sequence>MFSSTNIGHCHPYVAKKVIEQTEKLSMANIATHNATHGPFAEMMCKRFGYDKMISMTSGTEAADTACKIARKWGIQTKGISPQSCLILGVGSSYHGLGKAAMNVNPTDGSPLAYGDAEAMRRCLSEPHENVAAVIMECLHGASRTVEEEIAYAKGIYELCHQYNVLFIADEVRQGAGKTGKFLSYEHIGTDFKPDIVTMAAAVATIEVIDREDLMNHAVTLGTKWKAILERWNHPKIDYVNSMAADSDSYIRGCFGPRLAALCMHKGLLVYPRPDGLRISFAMNMPTEDLLKGAEIIKEALDEIDEYDEMPGEDFSKTMASVEA</sequence>
<comment type="similarity">
    <text evidence="2 4">Belongs to the class-III pyridoxal-phosphate-dependent aminotransferase family.</text>
</comment>
<gene>
    <name evidence="6" type="ORF">UA08_01618</name>
</gene>
<evidence type="ECO:0000256" key="1">
    <source>
        <dbReference type="ARBA" id="ARBA00001933"/>
    </source>
</evidence>
<evidence type="ECO:0000256" key="5">
    <source>
        <dbReference type="RuleBase" id="RU365036"/>
    </source>
</evidence>
<keyword evidence="5" id="KW-0032">Aminotransferase</keyword>
<dbReference type="InterPro" id="IPR050103">
    <property type="entry name" value="Class-III_PLP-dep_AT"/>
</dbReference>
<dbReference type="InterPro" id="IPR015422">
    <property type="entry name" value="PyrdxlP-dep_Trfase_small"/>
</dbReference>
<dbReference type="GO" id="GO:0042802">
    <property type="term" value="F:identical protein binding"/>
    <property type="evidence" value="ECO:0007669"/>
    <property type="project" value="TreeGrafter"/>
</dbReference>
<evidence type="ECO:0000256" key="4">
    <source>
        <dbReference type="RuleBase" id="RU003560"/>
    </source>
</evidence>
<dbReference type="Proteomes" id="UP000214365">
    <property type="component" value="Unassembled WGS sequence"/>
</dbReference>
<dbReference type="UniPathway" id="UPA00098">
    <property type="reaction ID" value="UER00358"/>
</dbReference>
<dbReference type="GO" id="GO:0055129">
    <property type="term" value="P:L-proline biosynthetic process"/>
    <property type="evidence" value="ECO:0007669"/>
    <property type="project" value="UniProtKB-UniPathway"/>
</dbReference>
<name>A0A1Q5Q9T5_TALAT</name>
<dbReference type="InterPro" id="IPR015421">
    <property type="entry name" value="PyrdxlP-dep_Trfase_major"/>
</dbReference>
<dbReference type="PANTHER" id="PTHR11986">
    <property type="entry name" value="AMINOTRANSFERASE CLASS III"/>
    <property type="match status" value="1"/>
</dbReference>
<comment type="catalytic activity">
    <reaction evidence="5">
        <text>a 2-oxocarboxylate + L-ornithine = L-glutamate 5-semialdehyde + an L-alpha-amino acid</text>
        <dbReference type="Rhea" id="RHEA:13877"/>
        <dbReference type="ChEBI" id="CHEBI:35179"/>
        <dbReference type="ChEBI" id="CHEBI:46911"/>
        <dbReference type="ChEBI" id="CHEBI:58066"/>
        <dbReference type="ChEBI" id="CHEBI:59869"/>
        <dbReference type="EC" id="2.6.1.13"/>
    </reaction>
</comment>
<keyword evidence="3 4" id="KW-0663">Pyridoxal phosphate</keyword>
<dbReference type="EMBL" id="LFMY01000002">
    <property type="protein sequence ID" value="OKL62685.1"/>
    <property type="molecule type" value="Genomic_DNA"/>
</dbReference>
<dbReference type="GO" id="GO:0005737">
    <property type="term" value="C:cytoplasm"/>
    <property type="evidence" value="ECO:0007669"/>
    <property type="project" value="TreeGrafter"/>
</dbReference>
<dbReference type="InterPro" id="IPR005814">
    <property type="entry name" value="Aminotrans_3"/>
</dbReference>
<accession>A0A1Q5Q9T5</accession>
<evidence type="ECO:0000256" key="2">
    <source>
        <dbReference type="ARBA" id="ARBA00008954"/>
    </source>
</evidence>
<dbReference type="OrthoDB" id="10261433at2759"/>
<reference evidence="6 7" key="1">
    <citation type="submission" date="2015-06" db="EMBL/GenBank/DDBJ databases">
        <title>Talaromyces atroroseus IBT 11181 draft genome.</title>
        <authorList>
            <person name="Rasmussen K.B."/>
            <person name="Rasmussen S."/>
            <person name="Petersen B."/>
            <person name="Sicheritz-Ponten T."/>
            <person name="Mortensen U.H."/>
            <person name="Thrane U."/>
        </authorList>
    </citation>
    <scope>NUCLEOTIDE SEQUENCE [LARGE SCALE GENOMIC DNA]</scope>
    <source>
        <strain evidence="6 7">IBT 11181</strain>
    </source>
</reference>
<dbReference type="EC" id="2.6.1.13" evidence="5"/>
<dbReference type="GO" id="GO:0019544">
    <property type="term" value="P:L-arginine catabolic process to L-glutamate"/>
    <property type="evidence" value="ECO:0007669"/>
    <property type="project" value="TreeGrafter"/>
</dbReference>
<comment type="caution">
    <text evidence="6">The sequence shown here is derived from an EMBL/GenBank/DDBJ whole genome shotgun (WGS) entry which is preliminary data.</text>
</comment>
<keyword evidence="5" id="KW-0808">Transferase</keyword>
<organism evidence="6 7">
    <name type="scientific">Talaromyces atroroseus</name>
    <dbReference type="NCBI Taxonomy" id="1441469"/>
    <lineage>
        <taxon>Eukaryota</taxon>
        <taxon>Fungi</taxon>
        <taxon>Dikarya</taxon>
        <taxon>Ascomycota</taxon>
        <taxon>Pezizomycotina</taxon>
        <taxon>Eurotiomycetes</taxon>
        <taxon>Eurotiomycetidae</taxon>
        <taxon>Eurotiales</taxon>
        <taxon>Trichocomaceae</taxon>
        <taxon>Talaromyces</taxon>
        <taxon>Talaromyces sect. Trachyspermi</taxon>
    </lineage>
</organism>
<protein>
    <recommendedName>
        <fullName evidence="5">Ornithine aminotransferase</fullName>
        <ecNumber evidence="5">2.6.1.13</ecNumber>
    </recommendedName>
</protein>
<comment type="pathway">
    <text evidence="5">Amino-acid biosynthesis; L-proline biosynthesis; L-glutamate 5-semialdehyde from L-ornithine: step 1/1.</text>
</comment>
<proteinExistence type="inferred from homology"/>
<dbReference type="InterPro" id="IPR015424">
    <property type="entry name" value="PyrdxlP-dep_Trfase"/>
</dbReference>
<dbReference type="GO" id="GO:0010121">
    <property type="term" value="P:L-arginine catabolic process to proline via ornithine"/>
    <property type="evidence" value="ECO:0007669"/>
    <property type="project" value="TreeGrafter"/>
</dbReference>
<dbReference type="GO" id="GO:0030170">
    <property type="term" value="F:pyridoxal phosphate binding"/>
    <property type="evidence" value="ECO:0007669"/>
    <property type="project" value="InterPro"/>
</dbReference>
<dbReference type="RefSeq" id="XP_020122806.1">
    <property type="nucleotide sequence ID" value="XM_020261301.1"/>
</dbReference>
<evidence type="ECO:0000313" key="7">
    <source>
        <dbReference type="Proteomes" id="UP000214365"/>
    </source>
</evidence>
<dbReference type="Pfam" id="PF00202">
    <property type="entry name" value="Aminotran_3"/>
    <property type="match status" value="2"/>
</dbReference>
<dbReference type="GO" id="GO:0004587">
    <property type="term" value="F:ornithine aminotransferase activity"/>
    <property type="evidence" value="ECO:0007669"/>
    <property type="project" value="UniProtKB-EC"/>
</dbReference>
<evidence type="ECO:0000313" key="6">
    <source>
        <dbReference type="EMBL" id="OKL62685.1"/>
    </source>
</evidence>
<dbReference type="STRING" id="1441469.A0A1Q5Q9T5"/>